<feature type="transmembrane region" description="Helical" evidence="6">
    <location>
        <begin position="555"/>
        <end position="576"/>
    </location>
</feature>
<feature type="transmembrane region" description="Helical" evidence="6">
    <location>
        <begin position="692"/>
        <end position="711"/>
    </location>
</feature>
<keyword evidence="5 6" id="KW-0472">Membrane</keyword>
<evidence type="ECO:0000313" key="9">
    <source>
        <dbReference type="Proteomes" id="UP001432128"/>
    </source>
</evidence>
<evidence type="ECO:0000256" key="1">
    <source>
        <dbReference type="ARBA" id="ARBA00004651"/>
    </source>
</evidence>
<dbReference type="AlphaFoldDB" id="A0AAU4JZ50"/>
<protein>
    <submittedName>
        <fullName evidence="8">MMPL family transporter</fullName>
    </submittedName>
</protein>
<dbReference type="RefSeq" id="WP_328856656.1">
    <property type="nucleotide sequence ID" value="NZ_CP108021.1"/>
</dbReference>
<dbReference type="KEGG" id="whr:OG579_15335"/>
<feature type="transmembrane region" description="Helical" evidence="6">
    <location>
        <begin position="205"/>
        <end position="228"/>
    </location>
</feature>
<evidence type="ECO:0000256" key="4">
    <source>
        <dbReference type="ARBA" id="ARBA00022989"/>
    </source>
</evidence>
<feature type="transmembrane region" description="Helical" evidence="6">
    <location>
        <begin position="308"/>
        <end position="331"/>
    </location>
</feature>
<dbReference type="InterPro" id="IPR004869">
    <property type="entry name" value="MMPL_dom"/>
</dbReference>
<evidence type="ECO:0000256" key="5">
    <source>
        <dbReference type="ARBA" id="ARBA00023136"/>
    </source>
</evidence>
<feature type="transmembrane region" description="Helical" evidence="6">
    <location>
        <begin position="529"/>
        <end position="548"/>
    </location>
</feature>
<proteinExistence type="predicted"/>
<comment type="subcellular location">
    <subcellularLocation>
        <location evidence="1">Cell membrane</location>
        <topology evidence="1">Multi-pass membrane protein</topology>
    </subcellularLocation>
</comment>
<dbReference type="PROSITE" id="PS50156">
    <property type="entry name" value="SSD"/>
    <property type="match status" value="1"/>
</dbReference>
<accession>A0AAU4JZ50</accession>
<dbReference type="PANTHER" id="PTHR33406">
    <property type="entry name" value="MEMBRANE PROTEIN MJ1562-RELATED"/>
    <property type="match status" value="1"/>
</dbReference>
<organism evidence="8 9">
    <name type="scientific">Williamsia herbipolensis</name>
    <dbReference type="NCBI Taxonomy" id="1603258"/>
    <lineage>
        <taxon>Bacteria</taxon>
        <taxon>Bacillati</taxon>
        <taxon>Actinomycetota</taxon>
        <taxon>Actinomycetes</taxon>
        <taxon>Mycobacteriales</taxon>
        <taxon>Nocardiaceae</taxon>
        <taxon>Williamsia</taxon>
    </lineage>
</organism>
<evidence type="ECO:0000259" key="7">
    <source>
        <dbReference type="PROSITE" id="PS50156"/>
    </source>
</evidence>
<feature type="transmembrane region" description="Helical" evidence="6">
    <location>
        <begin position="234"/>
        <end position="252"/>
    </location>
</feature>
<dbReference type="Pfam" id="PF03176">
    <property type="entry name" value="MMPL"/>
    <property type="match status" value="2"/>
</dbReference>
<feature type="transmembrane region" description="Helical" evidence="6">
    <location>
        <begin position="638"/>
        <end position="660"/>
    </location>
</feature>
<dbReference type="EMBL" id="CP108021">
    <property type="protein sequence ID" value="WUM19089.1"/>
    <property type="molecule type" value="Genomic_DNA"/>
</dbReference>
<sequence length="732" mass="75285">MASFIRRIGAYAHRHRYAVVGVWLVVLVASVACGILLSGKMTSSFEIKGQESSAALHRIDSEFGRGGTNASAKVVFEATNAGTVTAANTITRIDAIVNDLRALPGVLSASDPFASTSPTVSPDRVAAYSSLMYKAASGDVTDDQRAALLSAVKSSGSADLTVEVTGSAVKTPVEVLGPTEVIGLVVALLILALTYGSLTAAGMNLLTALVGVGIGAASILTVSGFTQLQTTTPILAVMLGLAVGIDYALLIINRFRIELRSRTTVADAVANAVGTGGSAVVVAGTTVVIALAGLSLVGIPFLTQMGLAAAGTIILAVLIALTLVPAVLGFVGERALSKRAVAERDRVDHATDSADPASGVPSRASGRFYERWVSLVTRHPWPTLVSVVLVLIILAVPVLSLRTSLVNIADPASTQGRAEAAISSHYGPGFNSPLLVLVEGDRASDAASDVATTVKTLDDVRTVGAPTANGDGRAAIIRVIPKSAPSSQATADLVSTIRNADHSDTNVSVSVTGETAVSVDVGAKLSSTFPIYLILVVGLALILLILVFRSILVPVIGVIGFLLTIGVSFGATVAVFQWGWLSDFFGVSAVGPLKSLMPVLVVGILFGLAMDYQVFLVSSMHEAHTRGLDAKESIRSGFRTVAPVVVAAAVIMFGVFAGFIPSNEPIIKVLAFALTVGVAIDALVVRMVLIPAAMAVLGSAAWALPGWLRWIPAVNVEGSSPAQSPGLRPVGD</sequence>
<feature type="transmembrane region" description="Helical" evidence="6">
    <location>
        <begin position="381"/>
        <end position="401"/>
    </location>
</feature>
<reference evidence="8 9" key="1">
    <citation type="submission" date="2022-10" db="EMBL/GenBank/DDBJ databases">
        <title>The complete genomes of actinobacterial strains from the NBC collection.</title>
        <authorList>
            <person name="Joergensen T.S."/>
            <person name="Alvarez Arevalo M."/>
            <person name="Sterndorff E.B."/>
            <person name="Faurdal D."/>
            <person name="Vuksanovic O."/>
            <person name="Mourched A.-S."/>
            <person name="Charusanti P."/>
            <person name="Shaw S."/>
            <person name="Blin K."/>
            <person name="Weber T."/>
        </authorList>
    </citation>
    <scope>NUCLEOTIDE SEQUENCE [LARGE SCALE GENOMIC DNA]</scope>
    <source>
        <strain evidence="8 9">NBC_00319</strain>
    </source>
</reference>
<feature type="transmembrane region" description="Helical" evidence="6">
    <location>
        <begin position="279"/>
        <end position="302"/>
    </location>
</feature>
<dbReference type="InterPro" id="IPR000731">
    <property type="entry name" value="SSD"/>
</dbReference>
<evidence type="ECO:0000256" key="6">
    <source>
        <dbReference type="SAM" id="Phobius"/>
    </source>
</evidence>
<keyword evidence="3 6" id="KW-0812">Transmembrane</keyword>
<name>A0AAU4JZ50_9NOCA</name>
<feature type="transmembrane region" description="Helical" evidence="6">
    <location>
        <begin position="17"/>
        <end position="37"/>
    </location>
</feature>
<feature type="domain" description="SSD" evidence="7">
    <location>
        <begin position="198"/>
        <end position="330"/>
    </location>
</feature>
<dbReference type="PANTHER" id="PTHR33406:SF13">
    <property type="entry name" value="MEMBRANE PROTEIN YDFJ"/>
    <property type="match status" value="1"/>
</dbReference>
<feature type="transmembrane region" description="Helical" evidence="6">
    <location>
        <begin position="596"/>
        <end position="617"/>
    </location>
</feature>
<dbReference type="GO" id="GO:0005886">
    <property type="term" value="C:plasma membrane"/>
    <property type="evidence" value="ECO:0007669"/>
    <property type="project" value="UniProtKB-SubCell"/>
</dbReference>
<keyword evidence="2" id="KW-1003">Cell membrane</keyword>
<keyword evidence="9" id="KW-1185">Reference proteome</keyword>
<dbReference type="Proteomes" id="UP001432128">
    <property type="component" value="Chromosome"/>
</dbReference>
<dbReference type="SUPFAM" id="SSF82866">
    <property type="entry name" value="Multidrug efflux transporter AcrB transmembrane domain"/>
    <property type="match status" value="2"/>
</dbReference>
<dbReference type="InterPro" id="IPR050545">
    <property type="entry name" value="Mycobact_MmpL"/>
</dbReference>
<evidence type="ECO:0000256" key="2">
    <source>
        <dbReference type="ARBA" id="ARBA00022475"/>
    </source>
</evidence>
<keyword evidence="4 6" id="KW-1133">Transmembrane helix</keyword>
<feature type="transmembrane region" description="Helical" evidence="6">
    <location>
        <begin position="181"/>
        <end position="198"/>
    </location>
</feature>
<evidence type="ECO:0000313" key="8">
    <source>
        <dbReference type="EMBL" id="WUM19089.1"/>
    </source>
</evidence>
<dbReference type="PROSITE" id="PS51257">
    <property type="entry name" value="PROKAR_LIPOPROTEIN"/>
    <property type="match status" value="1"/>
</dbReference>
<dbReference type="Gene3D" id="1.20.1640.10">
    <property type="entry name" value="Multidrug efflux transporter AcrB transmembrane domain"/>
    <property type="match status" value="2"/>
</dbReference>
<evidence type="ECO:0000256" key="3">
    <source>
        <dbReference type="ARBA" id="ARBA00022692"/>
    </source>
</evidence>
<gene>
    <name evidence="8" type="ORF">OG579_15335</name>
</gene>